<protein>
    <recommendedName>
        <fullName evidence="4">Lipoprotein</fullName>
    </recommendedName>
</protein>
<dbReference type="Proteomes" id="UP000663090">
    <property type="component" value="Chromosome"/>
</dbReference>
<evidence type="ECO:0008006" key="4">
    <source>
        <dbReference type="Google" id="ProtNLM"/>
    </source>
</evidence>
<keyword evidence="3" id="KW-1185">Reference proteome</keyword>
<sequence length="139" mass="14597">MKNLTGVLVFSTTLMLVLGCHKNTGENPGPSDSGQTPASAAPSSPSKTHADASATGSDASNLKDASGEPARDQAALEACVDSWLKKHKLDAYGNAEGTMYAGGTPLFDERTGESKDRMEFVFRGHPEARKVCMQPSKAP</sequence>
<proteinExistence type="predicted"/>
<gene>
    <name evidence="2" type="ORF">JY572_07330</name>
</gene>
<dbReference type="EMBL" id="CP071091">
    <property type="protein sequence ID" value="QSQ15860.1"/>
    <property type="molecule type" value="Genomic_DNA"/>
</dbReference>
<evidence type="ECO:0000256" key="1">
    <source>
        <dbReference type="SAM" id="MobiDB-lite"/>
    </source>
</evidence>
<accession>A0ABX7NAS1</accession>
<evidence type="ECO:0000313" key="3">
    <source>
        <dbReference type="Proteomes" id="UP000663090"/>
    </source>
</evidence>
<name>A0ABX7NAS1_9BACT</name>
<organism evidence="2 3">
    <name type="scientific">Myxococcus landrumensis</name>
    <dbReference type="NCBI Taxonomy" id="2813577"/>
    <lineage>
        <taxon>Bacteria</taxon>
        <taxon>Pseudomonadati</taxon>
        <taxon>Myxococcota</taxon>
        <taxon>Myxococcia</taxon>
        <taxon>Myxococcales</taxon>
        <taxon>Cystobacterineae</taxon>
        <taxon>Myxococcaceae</taxon>
        <taxon>Myxococcus</taxon>
    </lineage>
</organism>
<feature type="region of interest" description="Disordered" evidence="1">
    <location>
        <begin position="22"/>
        <end position="74"/>
    </location>
</feature>
<dbReference type="RefSeq" id="WP_206717548.1">
    <property type="nucleotide sequence ID" value="NZ_CP071091.1"/>
</dbReference>
<evidence type="ECO:0000313" key="2">
    <source>
        <dbReference type="EMBL" id="QSQ15860.1"/>
    </source>
</evidence>
<reference evidence="2 3" key="1">
    <citation type="submission" date="2021-02" db="EMBL/GenBank/DDBJ databases">
        <title>De Novo genome assembly of isolated myxobacteria.</title>
        <authorList>
            <person name="Stevens D.C."/>
        </authorList>
    </citation>
    <scope>NUCLEOTIDE SEQUENCE [LARGE SCALE GENOMIC DNA]</scope>
    <source>
        <strain evidence="2 3">SCHIC003</strain>
    </source>
</reference>
<feature type="compositionally biased region" description="Low complexity" evidence="1">
    <location>
        <begin position="37"/>
        <end position="46"/>
    </location>
</feature>
<dbReference type="PROSITE" id="PS51257">
    <property type="entry name" value="PROKAR_LIPOPROTEIN"/>
    <property type="match status" value="1"/>
</dbReference>